<reference evidence="3" key="1">
    <citation type="submission" date="2013-10" db="EMBL/GenBank/DDBJ databases">
        <title>Genomic analysis of the causative agents of coccidiosis in chickens.</title>
        <authorList>
            <person name="Reid A.J."/>
            <person name="Blake D."/>
            <person name="Billington K."/>
            <person name="Browne H."/>
            <person name="Dunn M."/>
            <person name="Hung S."/>
            <person name="Kawahara F."/>
            <person name="Miranda-Saavedra D."/>
            <person name="Mourier T."/>
            <person name="Nagra H."/>
            <person name="Otto T.D."/>
            <person name="Rawlings N."/>
            <person name="Sanchez A."/>
            <person name="Sanders M."/>
            <person name="Subramaniam C."/>
            <person name="Tay Y."/>
            <person name="Dear P."/>
            <person name="Doerig C."/>
            <person name="Gruber A."/>
            <person name="Parkinson J."/>
            <person name="Shirley M."/>
            <person name="Wan K.L."/>
            <person name="Berriman M."/>
            <person name="Tomley F."/>
            <person name="Pain A."/>
        </authorList>
    </citation>
    <scope>NUCLEOTIDE SEQUENCE [LARGE SCALE GENOMIC DNA]</scope>
    <source>
        <strain evidence="3">Houghton</strain>
    </source>
</reference>
<dbReference type="EMBL" id="HG670511">
    <property type="protein sequence ID" value="CDI77001.1"/>
    <property type="molecule type" value="Genomic_DNA"/>
</dbReference>
<evidence type="ECO:0000256" key="1">
    <source>
        <dbReference type="SAM" id="Coils"/>
    </source>
</evidence>
<feature type="region of interest" description="Disordered" evidence="2">
    <location>
        <begin position="1"/>
        <end position="44"/>
    </location>
</feature>
<keyword evidence="4" id="KW-1185">Reference proteome</keyword>
<accession>U6G9S4</accession>
<dbReference type="Proteomes" id="UP000018050">
    <property type="component" value="Unassembled WGS sequence"/>
</dbReference>
<dbReference type="VEuPathDB" id="ToxoDB:EAH_00020860"/>
<protein>
    <submittedName>
        <fullName evidence="3">Myosin heavy chain, putative</fullName>
    </submittedName>
</protein>
<dbReference type="RefSeq" id="XP_013252573.1">
    <property type="nucleotide sequence ID" value="XM_013397119.1"/>
</dbReference>
<evidence type="ECO:0000313" key="4">
    <source>
        <dbReference type="Proteomes" id="UP000018050"/>
    </source>
</evidence>
<evidence type="ECO:0000313" key="3">
    <source>
        <dbReference type="EMBL" id="CDI77001.1"/>
    </source>
</evidence>
<feature type="coiled-coil region" evidence="1">
    <location>
        <begin position="295"/>
        <end position="325"/>
    </location>
</feature>
<sequence>MDVVGERLGGSDKWEPLVSEQDDTVQETEEVSEADGIERKLPDTKPSHVSFFLDGNQVIDGLRTTSNAPPLVSPTKRTENGTPSHRTLRQNQQGAGACQNQLAILDDKGTTEVSAVVHEEQTEHASEDTETLVGLQQSRSLPDAIALLSKTTQDLEGRVNALLAQHEEEFFASFRSHMAKVKKHVEELQARADEQKNLLERDLRIKTLQQELQWFVNEAVRLDQVCKRLKGDLLSWRARTDALREDRDFLEAELKKAKPIVKSAHAIHGSPPCQPGMNALAHTPSDDPKVLRETIEELKKQVSSLAAANRRLQNEAKRNSRIESNLVEASKALSRRRDLESFFLECINEVRKERKLRGAPSTSLGGFETLSLEEFLAYDRRMVLTALLSNDHVLQKLYSLIFPHPGVIE</sequence>
<reference evidence="3" key="2">
    <citation type="submission" date="2013-10" db="EMBL/GenBank/DDBJ databases">
        <authorList>
            <person name="Aslett M."/>
        </authorList>
    </citation>
    <scope>NUCLEOTIDE SEQUENCE [LARGE SCALE GENOMIC DNA]</scope>
    <source>
        <strain evidence="3">Houghton</strain>
    </source>
</reference>
<dbReference type="OrthoDB" id="299625at2759"/>
<dbReference type="GeneID" id="25270156"/>
<organism evidence="3 4">
    <name type="scientific">Eimeria acervulina</name>
    <name type="common">Coccidian parasite</name>
    <dbReference type="NCBI Taxonomy" id="5801"/>
    <lineage>
        <taxon>Eukaryota</taxon>
        <taxon>Sar</taxon>
        <taxon>Alveolata</taxon>
        <taxon>Apicomplexa</taxon>
        <taxon>Conoidasida</taxon>
        <taxon>Coccidia</taxon>
        <taxon>Eucoccidiorida</taxon>
        <taxon>Eimeriorina</taxon>
        <taxon>Eimeriidae</taxon>
        <taxon>Eimeria</taxon>
    </lineage>
</organism>
<feature type="region of interest" description="Disordered" evidence="2">
    <location>
        <begin position="64"/>
        <end position="85"/>
    </location>
</feature>
<proteinExistence type="predicted"/>
<dbReference type="OMA" id="MKSKENY"/>
<gene>
    <name evidence="3" type="ORF">EAH_00020860</name>
</gene>
<dbReference type="AlphaFoldDB" id="U6G9S4"/>
<evidence type="ECO:0000256" key="2">
    <source>
        <dbReference type="SAM" id="MobiDB-lite"/>
    </source>
</evidence>
<dbReference type="PANTHER" id="PTHR40515">
    <property type="entry name" value="CILIA- AND FLAGELLA-ASSOCIATED PROTEIN 157"/>
    <property type="match status" value="1"/>
</dbReference>
<keyword evidence="1" id="KW-0175">Coiled coil</keyword>
<feature type="coiled-coil region" evidence="1">
    <location>
        <begin position="178"/>
        <end position="205"/>
    </location>
</feature>
<feature type="compositionally biased region" description="Acidic residues" evidence="2">
    <location>
        <begin position="20"/>
        <end position="35"/>
    </location>
</feature>
<dbReference type="PANTHER" id="PTHR40515:SF1">
    <property type="entry name" value="CILIA- AND FLAGELLA-ASSOCIATED PROTEIN 157"/>
    <property type="match status" value="1"/>
</dbReference>
<name>U6G9S4_EIMAC</name>